<dbReference type="GO" id="GO:0005829">
    <property type="term" value="C:cytosol"/>
    <property type="evidence" value="ECO:0007669"/>
    <property type="project" value="TreeGrafter"/>
</dbReference>
<accession>A0AAW2ZTI0</accession>
<dbReference type="InterPro" id="IPR036812">
    <property type="entry name" value="NAD(P)_OxRdtase_dom_sf"/>
</dbReference>
<dbReference type="InterPro" id="IPR023210">
    <property type="entry name" value="NADP_OxRdtase_dom"/>
</dbReference>
<evidence type="ECO:0000259" key="1">
    <source>
        <dbReference type="Pfam" id="PF00248"/>
    </source>
</evidence>
<dbReference type="InterPro" id="IPR020471">
    <property type="entry name" value="AKR"/>
</dbReference>
<reference evidence="2 3" key="1">
    <citation type="submission" date="2024-03" db="EMBL/GenBank/DDBJ databases">
        <title>The Acrasis kona genome and developmental transcriptomes reveal deep origins of eukaryotic multicellular pathways.</title>
        <authorList>
            <person name="Sheikh S."/>
            <person name="Fu C.-J."/>
            <person name="Brown M.W."/>
            <person name="Baldauf S.L."/>
        </authorList>
    </citation>
    <scope>NUCLEOTIDE SEQUENCE [LARGE SCALE GENOMIC DNA]</scope>
    <source>
        <strain evidence="2 3">ATCC MYA-3509</strain>
    </source>
</reference>
<dbReference type="Gene3D" id="3.20.20.100">
    <property type="entry name" value="NADP-dependent oxidoreductase domain"/>
    <property type="match status" value="1"/>
</dbReference>
<name>A0AAW2ZTI0_9EUKA</name>
<dbReference type="EMBL" id="JAOPGA020001882">
    <property type="protein sequence ID" value="KAL0491887.1"/>
    <property type="molecule type" value="Genomic_DNA"/>
</dbReference>
<dbReference type="PANTHER" id="PTHR43364">
    <property type="entry name" value="NADH-SPECIFIC METHYLGLYOXAL REDUCTASE-RELATED"/>
    <property type="match status" value="1"/>
</dbReference>
<dbReference type="PANTHER" id="PTHR43364:SF1">
    <property type="entry name" value="OXIDOREDUCTASE YDHF"/>
    <property type="match status" value="1"/>
</dbReference>
<proteinExistence type="predicted"/>
<keyword evidence="3" id="KW-1185">Reference proteome</keyword>
<dbReference type="InterPro" id="IPR050523">
    <property type="entry name" value="AKR_Detox_Biosynth"/>
</dbReference>
<organism evidence="2 3">
    <name type="scientific">Acrasis kona</name>
    <dbReference type="NCBI Taxonomy" id="1008807"/>
    <lineage>
        <taxon>Eukaryota</taxon>
        <taxon>Discoba</taxon>
        <taxon>Heterolobosea</taxon>
        <taxon>Tetramitia</taxon>
        <taxon>Eutetramitia</taxon>
        <taxon>Acrasidae</taxon>
        <taxon>Acrasis</taxon>
    </lineage>
</organism>
<gene>
    <name evidence="2" type="ORF">AKO1_000468</name>
</gene>
<dbReference type="AlphaFoldDB" id="A0AAW2ZTI0"/>
<dbReference type="GO" id="GO:0016491">
    <property type="term" value="F:oxidoreductase activity"/>
    <property type="evidence" value="ECO:0007669"/>
    <property type="project" value="InterPro"/>
</dbReference>
<dbReference type="Pfam" id="PF00248">
    <property type="entry name" value="Aldo_ket_red"/>
    <property type="match status" value="1"/>
</dbReference>
<sequence length="314" mass="35691">MTTKIVPLVSINNNAEKSVDVSQIQLGAFRWVWGDFSLKPEEAFDLFSKSRDIGITTLDTADVYGDYQCNKLVGSVIGQLSNERDQIQIVGKTGIRLISKHYPEIHVAHYNTESEYIYKNIRQQLIDVQTDYFDILNIHRPDYLLNPRDLVDTFEKLRTEGMVKNFGVSNFDVHQFDLLQSECLKRGFSLVTNQIEFSISHLNPVLDGSFSQAFKHSFRPQIWSPLGMLHKETLSEKEKRLKSKVEGVASQIGATADQVALSFILKHPVGGLPVLGSTKFERIKQGAESLQIVDKLTRQHWYDIYEASNGEKVP</sequence>
<protein>
    <submittedName>
        <fullName evidence="2">Oxidoreductase</fullName>
    </submittedName>
</protein>
<dbReference type="PRINTS" id="PR00069">
    <property type="entry name" value="ALDKETRDTASE"/>
</dbReference>
<feature type="domain" description="NADP-dependent oxidoreductase" evidence="1">
    <location>
        <begin position="24"/>
        <end position="304"/>
    </location>
</feature>
<dbReference type="Proteomes" id="UP001431209">
    <property type="component" value="Unassembled WGS sequence"/>
</dbReference>
<comment type="caution">
    <text evidence="2">The sequence shown here is derived from an EMBL/GenBank/DDBJ whole genome shotgun (WGS) entry which is preliminary data.</text>
</comment>
<evidence type="ECO:0000313" key="3">
    <source>
        <dbReference type="Proteomes" id="UP001431209"/>
    </source>
</evidence>
<dbReference type="SUPFAM" id="SSF51430">
    <property type="entry name" value="NAD(P)-linked oxidoreductase"/>
    <property type="match status" value="1"/>
</dbReference>
<evidence type="ECO:0000313" key="2">
    <source>
        <dbReference type="EMBL" id="KAL0491887.1"/>
    </source>
</evidence>